<organism evidence="2 3">
    <name type="scientific">Actinokineospora iranica</name>
    <dbReference type="NCBI Taxonomy" id="1271860"/>
    <lineage>
        <taxon>Bacteria</taxon>
        <taxon>Bacillati</taxon>
        <taxon>Actinomycetota</taxon>
        <taxon>Actinomycetes</taxon>
        <taxon>Pseudonocardiales</taxon>
        <taxon>Pseudonocardiaceae</taxon>
        <taxon>Actinokineospora</taxon>
    </lineage>
</organism>
<proteinExistence type="predicted"/>
<accession>A0A1G6TLL1</accession>
<dbReference type="EMBL" id="FMZZ01000009">
    <property type="protein sequence ID" value="SDD29919.1"/>
    <property type="molecule type" value="Genomic_DNA"/>
</dbReference>
<gene>
    <name evidence="2" type="ORF">SAMN05216174_109205</name>
</gene>
<protein>
    <submittedName>
        <fullName evidence="2">Uncharacterized protein</fullName>
    </submittedName>
</protein>
<feature type="signal peptide" evidence="1">
    <location>
        <begin position="1"/>
        <end position="42"/>
    </location>
</feature>
<name>A0A1G6TLL1_9PSEU</name>
<sequence length="86" mass="9103">MRFPQPKNRGPAEASRIAKGFHLFVKAVLVAFMLAAATPAVALATARTPSTPKNLANVDTKSSGATLDQTTAPCGLEWWTIHSTPV</sequence>
<dbReference type="Proteomes" id="UP000199501">
    <property type="component" value="Unassembled WGS sequence"/>
</dbReference>
<keyword evidence="3" id="KW-1185">Reference proteome</keyword>
<evidence type="ECO:0000313" key="2">
    <source>
        <dbReference type="EMBL" id="SDD29919.1"/>
    </source>
</evidence>
<feature type="chain" id="PRO_5038947102" evidence="1">
    <location>
        <begin position="43"/>
        <end position="86"/>
    </location>
</feature>
<evidence type="ECO:0000256" key="1">
    <source>
        <dbReference type="SAM" id="SignalP"/>
    </source>
</evidence>
<keyword evidence="1" id="KW-0732">Signal</keyword>
<reference evidence="3" key="1">
    <citation type="submission" date="2016-10" db="EMBL/GenBank/DDBJ databases">
        <authorList>
            <person name="Varghese N."/>
            <person name="Submissions S."/>
        </authorList>
    </citation>
    <scope>NUCLEOTIDE SEQUENCE [LARGE SCALE GENOMIC DNA]</scope>
    <source>
        <strain evidence="3">IBRC-M 10403</strain>
    </source>
</reference>
<dbReference type="AlphaFoldDB" id="A0A1G6TLL1"/>
<evidence type="ECO:0000313" key="3">
    <source>
        <dbReference type="Proteomes" id="UP000199501"/>
    </source>
</evidence>